<name>A0A1I3YJ84_9GAMM</name>
<protein>
    <submittedName>
        <fullName evidence="1">Glycosyltransferase involved in cell wall bisynthesis</fullName>
    </submittedName>
</protein>
<organism evidence="1 2">
    <name type="scientific">Candidatus Pantoea symbiotica</name>
    <dbReference type="NCBI Taxonomy" id="1884370"/>
    <lineage>
        <taxon>Bacteria</taxon>
        <taxon>Pseudomonadati</taxon>
        <taxon>Pseudomonadota</taxon>
        <taxon>Gammaproteobacteria</taxon>
        <taxon>Enterobacterales</taxon>
        <taxon>Erwiniaceae</taxon>
        <taxon>Pantoea</taxon>
    </lineage>
</organism>
<dbReference type="PANTHER" id="PTHR12526">
    <property type="entry name" value="GLYCOSYLTRANSFERASE"/>
    <property type="match status" value="1"/>
</dbReference>
<gene>
    <name evidence="1" type="ORF">SAMN05518863_10699</name>
</gene>
<sequence>MKIIVGGNGYPEKRNIITDPSHRYIDYRPRNIWTWINVIRQRLLHKNKLFIFRPLPLISSVDADIIHLFNEVSAGSGDWVATFETELPRVLPVGGVQKFANPELARELRYVCSPRCKGIIAISEATRQIQLQLLDHFPTEQAIIGPKLHVLHPPQPMLHKKSVVVQEGPVTFTFVGNEFYRKGGAEVVLAFTQLLRENLISVNDVRVNLVGDLGRTHNVAHQAFQDDDVFRKCVEDKLRDCPIFRHHTSLTNDAVLALINTSDVGLLPTWQETYGFSVLEMQACGCPVITTNVRALPEINPENAGWLIRCPLNPMLELTVASLKDKTVLRSAIVSQLKTYILQIIRDRKIVSERAKNSLARICLEHDPVLFRKRLNAIYMGFETDKNKTCI</sequence>
<keyword evidence="2" id="KW-1185">Reference proteome</keyword>
<dbReference type="Proteomes" id="UP000198841">
    <property type="component" value="Unassembled WGS sequence"/>
</dbReference>
<dbReference type="RefSeq" id="WP_008102105.1">
    <property type="nucleotide sequence ID" value="NZ_FOSD01000006.1"/>
</dbReference>
<evidence type="ECO:0000313" key="1">
    <source>
        <dbReference type="EMBL" id="SFK31860.1"/>
    </source>
</evidence>
<dbReference type="SUPFAM" id="SSF53756">
    <property type="entry name" value="UDP-Glycosyltransferase/glycogen phosphorylase"/>
    <property type="match status" value="1"/>
</dbReference>
<accession>A0A1I3YJ84</accession>
<proteinExistence type="predicted"/>
<comment type="caution">
    <text evidence="1">The sequence shown here is derived from an EMBL/GenBank/DDBJ whole genome shotgun (WGS) entry which is preliminary data.</text>
</comment>
<dbReference type="PANTHER" id="PTHR12526:SF630">
    <property type="entry name" value="GLYCOSYLTRANSFERASE"/>
    <property type="match status" value="1"/>
</dbReference>
<dbReference type="Gene3D" id="3.40.50.2000">
    <property type="entry name" value="Glycogen Phosphorylase B"/>
    <property type="match status" value="1"/>
</dbReference>
<reference evidence="1 2" key="1">
    <citation type="submission" date="2016-10" db="EMBL/GenBank/DDBJ databases">
        <authorList>
            <person name="Varghese N."/>
            <person name="Submissions S."/>
        </authorList>
    </citation>
    <scope>NUCLEOTIDE SEQUENCE [LARGE SCALE GENOMIC DNA]</scope>
    <source>
        <strain evidence="1 2">YR512</strain>
    </source>
</reference>
<dbReference type="Pfam" id="PF13692">
    <property type="entry name" value="Glyco_trans_1_4"/>
    <property type="match status" value="1"/>
</dbReference>
<dbReference type="CDD" id="cd03801">
    <property type="entry name" value="GT4_PimA-like"/>
    <property type="match status" value="1"/>
</dbReference>
<evidence type="ECO:0000313" key="2">
    <source>
        <dbReference type="Proteomes" id="UP000198841"/>
    </source>
</evidence>
<dbReference type="EMBL" id="FOSD01000006">
    <property type="protein sequence ID" value="SFK31860.1"/>
    <property type="molecule type" value="Genomic_DNA"/>
</dbReference>